<feature type="transmembrane region" description="Helical" evidence="1">
    <location>
        <begin position="35"/>
        <end position="62"/>
    </location>
</feature>
<feature type="transmembrane region" description="Helical" evidence="1">
    <location>
        <begin position="125"/>
        <end position="142"/>
    </location>
</feature>
<evidence type="ECO:0000313" key="2">
    <source>
        <dbReference type="EMBL" id="MFD0803704.1"/>
    </source>
</evidence>
<comment type="caution">
    <text evidence="2">The sequence shown here is derived from an EMBL/GenBank/DDBJ whole genome shotgun (WGS) entry which is preliminary data.</text>
</comment>
<keyword evidence="1" id="KW-0472">Membrane</keyword>
<reference evidence="3" key="1">
    <citation type="journal article" date="2019" name="Int. J. Syst. Evol. Microbiol.">
        <title>The Global Catalogue of Microorganisms (GCM) 10K type strain sequencing project: providing services to taxonomists for standard genome sequencing and annotation.</title>
        <authorList>
            <consortium name="The Broad Institute Genomics Platform"/>
            <consortium name="The Broad Institute Genome Sequencing Center for Infectious Disease"/>
            <person name="Wu L."/>
            <person name="Ma J."/>
        </authorList>
    </citation>
    <scope>NUCLEOTIDE SEQUENCE [LARGE SCALE GENOMIC DNA]</scope>
    <source>
        <strain evidence="3">CCUG 63369</strain>
    </source>
</reference>
<dbReference type="EMBL" id="JBHTHR010001065">
    <property type="protein sequence ID" value="MFD0803704.1"/>
    <property type="molecule type" value="Genomic_DNA"/>
</dbReference>
<name>A0ABW3BLQ0_9ACTN</name>
<dbReference type="Proteomes" id="UP001596956">
    <property type="component" value="Unassembled WGS sequence"/>
</dbReference>
<evidence type="ECO:0000313" key="3">
    <source>
        <dbReference type="Proteomes" id="UP001596956"/>
    </source>
</evidence>
<feature type="transmembrane region" description="Helical" evidence="1">
    <location>
        <begin position="83"/>
        <end position="105"/>
    </location>
</feature>
<keyword evidence="1" id="KW-0812">Transmembrane</keyword>
<evidence type="ECO:0000256" key="1">
    <source>
        <dbReference type="SAM" id="Phobius"/>
    </source>
</evidence>
<proteinExistence type="predicted"/>
<protein>
    <submittedName>
        <fullName evidence="2">Uncharacterized protein</fullName>
    </submittedName>
</protein>
<organism evidence="2 3">
    <name type="scientific">Streptomonospora algeriensis</name>
    <dbReference type="NCBI Taxonomy" id="995084"/>
    <lineage>
        <taxon>Bacteria</taxon>
        <taxon>Bacillati</taxon>
        <taxon>Actinomycetota</taxon>
        <taxon>Actinomycetes</taxon>
        <taxon>Streptosporangiales</taxon>
        <taxon>Nocardiopsidaceae</taxon>
        <taxon>Streptomonospora</taxon>
    </lineage>
</organism>
<keyword evidence="3" id="KW-1185">Reference proteome</keyword>
<feature type="non-terminal residue" evidence="2">
    <location>
        <position position="181"/>
    </location>
</feature>
<accession>A0ABW3BLQ0</accession>
<gene>
    <name evidence="2" type="ORF">ACFQZU_20625</name>
</gene>
<keyword evidence="1" id="KW-1133">Transmembrane helix</keyword>
<sequence>MTTVEDALSGPDPATVRRANRVAVHTFRPRRSWPALIVGAIVLVVAALAAVEIASTLAGAPLRTAVTSAAGEYAAGARWSDPLVRTASAVAAVIGLVLIAVALLYLRDPLLLGGAQTGGDPLYRLLPVLGVLAVLGVLIVHLRRRWRTTEHGLHDDRTGRPPAPVARPWALVLVSAASCLL</sequence>